<dbReference type="OMA" id="SHIMARG"/>
<gene>
    <name evidence="2" type="ORF">HannXRQ_Chr05g0151751</name>
</gene>
<dbReference type="Pfam" id="PF13966">
    <property type="entry name" value="zf-RVT"/>
    <property type="match status" value="1"/>
</dbReference>
<dbReference type="GO" id="GO:0003964">
    <property type="term" value="F:RNA-directed DNA polymerase activity"/>
    <property type="evidence" value="ECO:0007669"/>
    <property type="project" value="UniProtKB-KW"/>
</dbReference>
<keyword evidence="2" id="KW-0808">Transferase</keyword>
<evidence type="ECO:0000313" key="3">
    <source>
        <dbReference type="Proteomes" id="UP000215914"/>
    </source>
</evidence>
<accession>A0A251UU22</accession>
<dbReference type="EMBL" id="CM007894">
    <property type="protein sequence ID" value="OTG25821.1"/>
    <property type="molecule type" value="Genomic_DNA"/>
</dbReference>
<name>A0A251UU22_HELAN</name>
<keyword evidence="2" id="KW-0548">Nucleotidyltransferase</keyword>
<dbReference type="InterPro" id="IPR026960">
    <property type="entry name" value="RVT-Znf"/>
</dbReference>
<evidence type="ECO:0000259" key="1">
    <source>
        <dbReference type="Pfam" id="PF13966"/>
    </source>
</evidence>
<keyword evidence="2" id="KW-0695">RNA-directed DNA polymerase</keyword>
<dbReference type="InParanoid" id="A0A251UU22"/>
<protein>
    <submittedName>
        <fullName evidence="2">Putative reverse transcriptase zinc-binding domain-containing protein</fullName>
    </submittedName>
</protein>
<reference evidence="3" key="1">
    <citation type="journal article" date="2017" name="Nature">
        <title>The sunflower genome provides insights into oil metabolism, flowering and Asterid evolution.</title>
        <authorList>
            <person name="Badouin H."/>
            <person name="Gouzy J."/>
            <person name="Grassa C.J."/>
            <person name="Murat F."/>
            <person name="Staton S.E."/>
            <person name="Cottret L."/>
            <person name="Lelandais-Briere C."/>
            <person name="Owens G.L."/>
            <person name="Carrere S."/>
            <person name="Mayjonade B."/>
            <person name="Legrand L."/>
            <person name="Gill N."/>
            <person name="Kane N.C."/>
            <person name="Bowers J.E."/>
            <person name="Hubner S."/>
            <person name="Bellec A."/>
            <person name="Berard A."/>
            <person name="Berges H."/>
            <person name="Blanchet N."/>
            <person name="Boniface M.C."/>
            <person name="Brunel D."/>
            <person name="Catrice O."/>
            <person name="Chaidir N."/>
            <person name="Claudel C."/>
            <person name="Donnadieu C."/>
            <person name="Faraut T."/>
            <person name="Fievet G."/>
            <person name="Helmstetter N."/>
            <person name="King M."/>
            <person name="Knapp S.J."/>
            <person name="Lai Z."/>
            <person name="Le Paslier M.C."/>
            <person name="Lippi Y."/>
            <person name="Lorenzon L."/>
            <person name="Mandel J.R."/>
            <person name="Marage G."/>
            <person name="Marchand G."/>
            <person name="Marquand E."/>
            <person name="Bret-Mestries E."/>
            <person name="Morien E."/>
            <person name="Nambeesan S."/>
            <person name="Nguyen T."/>
            <person name="Pegot-Espagnet P."/>
            <person name="Pouilly N."/>
            <person name="Raftis F."/>
            <person name="Sallet E."/>
            <person name="Schiex T."/>
            <person name="Thomas J."/>
            <person name="Vandecasteele C."/>
            <person name="Vares D."/>
            <person name="Vear F."/>
            <person name="Vautrin S."/>
            <person name="Crespi M."/>
            <person name="Mangin B."/>
            <person name="Burke J.M."/>
            <person name="Salse J."/>
            <person name="Munos S."/>
            <person name="Vincourt P."/>
            <person name="Rieseberg L.H."/>
            <person name="Langlade N.B."/>
        </authorList>
    </citation>
    <scope>NUCLEOTIDE SEQUENCE [LARGE SCALE GENOMIC DNA]</scope>
    <source>
        <strain evidence="3">cv. SF193</strain>
    </source>
</reference>
<sequence length="466" mass="53801">MENVTGIKVGVNMTRIVNWDPVLDVFKRRLAKWKAQVLSIGGRLTLVKSVLQSLPLYYFSLYSAPKKIINDLERLMRNFLWGGIDDVKKLHWVAWEKITIPKNKGGLGITRLEDCNDALILKWLWRYRLEGDVLWKKVIDAIHFKARNWELYPVVRGGGGVWLNIVTRGNRVSVDGSKFTALMQSKIGNGKMTRFWLDPWVGDTPLRIKFPSLYRLENDKLCKVADRLLKQGGITKFAWNWKKVPITQDETIELTGLRNQTSTTILAENADGWNWNGGSDVGFVAAVKRWLSSRYSSSPELTFPWCKWLPSKCNIFFWRAISERIPTKVALAHRNIHVTDLDCPLCREGVETASHLFTGCGLSCSVWEAVAQWCRLPVIYAFDAKDLLSISINSGRSPVYQEAIQGIIIITCWRIWKVRNDFIFKAKEVNRAEIFSDVKSFGFLWYKHRRKDSVCNWDTWCRFALM</sequence>
<feature type="domain" description="Reverse transcriptase zinc-binding" evidence="1">
    <location>
        <begin position="292"/>
        <end position="367"/>
    </location>
</feature>
<dbReference type="PANTHER" id="PTHR33116">
    <property type="entry name" value="REVERSE TRANSCRIPTASE ZINC-BINDING DOMAIN-CONTAINING PROTEIN-RELATED-RELATED"/>
    <property type="match status" value="1"/>
</dbReference>
<proteinExistence type="predicted"/>
<keyword evidence="3" id="KW-1185">Reference proteome</keyword>
<organism evidence="2 3">
    <name type="scientific">Helianthus annuus</name>
    <name type="common">Common sunflower</name>
    <dbReference type="NCBI Taxonomy" id="4232"/>
    <lineage>
        <taxon>Eukaryota</taxon>
        <taxon>Viridiplantae</taxon>
        <taxon>Streptophyta</taxon>
        <taxon>Embryophyta</taxon>
        <taxon>Tracheophyta</taxon>
        <taxon>Spermatophyta</taxon>
        <taxon>Magnoliopsida</taxon>
        <taxon>eudicotyledons</taxon>
        <taxon>Gunneridae</taxon>
        <taxon>Pentapetalae</taxon>
        <taxon>asterids</taxon>
        <taxon>campanulids</taxon>
        <taxon>Asterales</taxon>
        <taxon>Asteraceae</taxon>
        <taxon>Asteroideae</taxon>
        <taxon>Heliantheae alliance</taxon>
        <taxon>Heliantheae</taxon>
        <taxon>Helianthus</taxon>
    </lineage>
</organism>
<dbReference type="AlphaFoldDB" id="A0A251UU22"/>
<dbReference type="Proteomes" id="UP000215914">
    <property type="component" value="Chromosome 5"/>
</dbReference>
<dbReference type="PANTHER" id="PTHR33116:SF78">
    <property type="entry name" value="OS12G0587133 PROTEIN"/>
    <property type="match status" value="1"/>
</dbReference>
<evidence type="ECO:0000313" key="2">
    <source>
        <dbReference type="EMBL" id="OTG25821.1"/>
    </source>
</evidence>